<organism evidence="1 2">
    <name type="scientific">Tigheibacillus halophilus</name>
    <dbReference type="NCBI Taxonomy" id="361280"/>
    <lineage>
        <taxon>Bacteria</taxon>
        <taxon>Bacillati</taxon>
        <taxon>Bacillota</taxon>
        <taxon>Bacilli</taxon>
        <taxon>Bacillales</taxon>
        <taxon>Bacillaceae</taxon>
        <taxon>Tigheibacillus</taxon>
    </lineage>
</organism>
<dbReference type="InterPro" id="IPR009414">
    <property type="entry name" value="DUF1064"/>
</dbReference>
<sequence>MPRRRKKYNARKIAFQGNEFDSKAEYEYFLILKNDKLVKDIELQPEYTIIDPYKVECGRCDGRGQIYNQRTGNFNKCTLCKGYGTRTKQGAKYTADFKVTYIDGHEEIIDVKGGPTSRDFTLRRKLFEIQSGKELVIAKKTRKGWEVK</sequence>
<dbReference type="Proteomes" id="UP001281447">
    <property type="component" value="Unassembled WGS sequence"/>
</dbReference>
<dbReference type="InterPro" id="IPR036410">
    <property type="entry name" value="HSP_DnaJ_Cys-rich_dom_sf"/>
</dbReference>
<dbReference type="RefSeq" id="WP_390354165.1">
    <property type="nucleotide sequence ID" value="NZ_JBHUIZ010000005.1"/>
</dbReference>
<dbReference type="SUPFAM" id="SSF57938">
    <property type="entry name" value="DnaJ/Hsp40 cysteine-rich domain"/>
    <property type="match status" value="1"/>
</dbReference>
<evidence type="ECO:0000313" key="2">
    <source>
        <dbReference type="Proteomes" id="UP001281447"/>
    </source>
</evidence>
<evidence type="ECO:0000313" key="1">
    <source>
        <dbReference type="EMBL" id="MDY0394772.1"/>
    </source>
</evidence>
<gene>
    <name evidence="1" type="ORF">RWE15_10295</name>
</gene>
<dbReference type="Pfam" id="PF06356">
    <property type="entry name" value="DUF1064"/>
    <property type="match status" value="1"/>
</dbReference>
<dbReference type="EMBL" id="JAWDIP010000003">
    <property type="protein sequence ID" value="MDY0394772.1"/>
    <property type="molecule type" value="Genomic_DNA"/>
</dbReference>
<proteinExistence type="predicted"/>
<protein>
    <submittedName>
        <fullName evidence="1">DUF1064 domain-containing protein</fullName>
    </submittedName>
</protein>
<keyword evidence="2" id="KW-1185">Reference proteome</keyword>
<reference evidence="1 2" key="1">
    <citation type="submission" date="2023-10" db="EMBL/GenBank/DDBJ databases">
        <title>Virgibacillus halophilus 5B73C genome.</title>
        <authorList>
            <person name="Miliotis G."/>
            <person name="Sengupta P."/>
            <person name="Hameed A."/>
            <person name="Chuvochina M."/>
            <person name="Mcdonagh F."/>
            <person name="Simpson A.C."/>
            <person name="Singh N.K."/>
            <person name="Rekha P.D."/>
            <person name="Raman K."/>
            <person name="Hugenholtz P."/>
            <person name="Venkateswaran K."/>
        </authorList>
    </citation>
    <scope>NUCLEOTIDE SEQUENCE [LARGE SCALE GENOMIC DNA]</scope>
    <source>
        <strain evidence="1 2">5B73C</strain>
    </source>
</reference>
<name>A0ABU5C615_9BACI</name>
<accession>A0ABU5C615</accession>
<comment type="caution">
    <text evidence="1">The sequence shown here is derived from an EMBL/GenBank/DDBJ whole genome shotgun (WGS) entry which is preliminary data.</text>
</comment>